<gene>
    <name evidence="5" type="ORF">DV711_00445</name>
</gene>
<dbReference type="Pfam" id="PF00990">
    <property type="entry name" value="GGDEF"/>
    <property type="match status" value="1"/>
</dbReference>
<dbReference type="PROSITE" id="PS50887">
    <property type="entry name" value="GGDEF"/>
    <property type="match status" value="1"/>
</dbReference>
<dbReference type="OrthoDB" id="8416215at2"/>
<dbReference type="PROSITE" id="PS50113">
    <property type="entry name" value="PAC"/>
    <property type="match status" value="2"/>
</dbReference>
<dbReference type="SUPFAM" id="SSF55785">
    <property type="entry name" value="PYP-like sensor domain (PAS domain)"/>
    <property type="match status" value="3"/>
</dbReference>
<dbReference type="SMART" id="SM00086">
    <property type="entry name" value="PAC"/>
    <property type="match status" value="3"/>
</dbReference>
<dbReference type="Proteomes" id="UP000253769">
    <property type="component" value="Unassembled WGS sequence"/>
</dbReference>
<dbReference type="InterPro" id="IPR000160">
    <property type="entry name" value="GGDEF_dom"/>
</dbReference>
<dbReference type="InterPro" id="IPR001610">
    <property type="entry name" value="PAC"/>
</dbReference>
<dbReference type="InterPro" id="IPR000014">
    <property type="entry name" value="PAS"/>
</dbReference>
<dbReference type="PROSITE" id="PS50112">
    <property type="entry name" value="PAS"/>
    <property type="match status" value="1"/>
</dbReference>
<comment type="caution">
    <text evidence="5">The sequence shown here is derived from an EMBL/GenBank/DDBJ whole genome shotgun (WGS) entry which is preliminary data.</text>
</comment>
<dbReference type="Pfam" id="PF08448">
    <property type="entry name" value="PAS_4"/>
    <property type="match status" value="1"/>
</dbReference>
<evidence type="ECO:0000259" key="2">
    <source>
        <dbReference type="PROSITE" id="PS50112"/>
    </source>
</evidence>
<feature type="domain" description="PAS" evidence="2">
    <location>
        <begin position="265"/>
        <end position="326"/>
    </location>
</feature>
<dbReference type="Gene3D" id="3.30.450.20">
    <property type="entry name" value="PAS domain"/>
    <property type="match status" value="3"/>
</dbReference>
<feature type="domain" description="PAC" evidence="3">
    <location>
        <begin position="341"/>
        <end position="393"/>
    </location>
</feature>
<accession>A0A369WRE6</accession>
<dbReference type="AlphaFoldDB" id="A0A369WRE6"/>
<evidence type="ECO:0000259" key="4">
    <source>
        <dbReference type="PROSITE" id="PS50887"/>
    </source>
</evidence>
<organism evidence="5 6">
    <name type="scientific">Motiliproteus coralliicola</name>
    <dbReference type="NCBI Taxonomy" id="2283196"/>
    <lineage>
        <taxon>Bacteria</taxon>
        <taxon>Pseudomonadati</taxon>
        <taxon>Pseudomonadota</taxon>
        <taxon>Gammaproteobacteria</taxon>
        <taxon>Oceanospirillales</taxon>
        <taxon>Oceanospirillaceae</taxon>
        <taxon>Motiliproteus</taxon>
    </lineage>
</organism>
<protein>
    <submittedName>
        <fullName evidence="5">Sensor domain-containing diguanylate cyclase</fullName>
    </submittedName>
</protein>
<dbReference type="InterPro" id="IPR029787">
    <property type="entry name" value="Nucleotide_cyclase"/>
</dbReference>
<dbReference type="CDD" id="cd00130">
    <property type="entry name" value="PAS"/>
    <property type="match status" value="2"/>
</dbReference>
<feature type="domain" description="PAC" evidence="3">
    <location>
        <begin position="213"/>
        <end position="271"/>
    </location>
</feature>
<keyword evidence="6" id="KW-1185">Reference proteome</keyword>
<proteinExistence type="predicted"/>
<dbReference type="EMBL" id="QQOH01000001">
    <property type="protein sequence ID" value="RDE24111.1"/>
    <property type="molecule type" value="Genomic_DNA"/>
</dbReference>
<dbReference type="InterPro" id="IPR000700">
    <property type="entry name" value="PAS-assoc_C"/>
</dbReference>
<dbReference type="NCBIfam" id="TIGR00254">
    <property type="entry name" value="GGDEF"/>
    <property type="match status" value="1"/>
</dbReference>
<dbReference type="PANTHER" id="PTHR46663:SF3">
    <property type="entry name" value="SLL0267 PROTEIN"/>
    <property type="match status" value="1"/>
</dbReference>
<comment type="cofactor">
    <cofactor evidence="1">
        <name>Mg(2+)</name>
        <dbReference type="ChEBI" id="CHEBI:18420"/>
    </cofactor>
</comment>
<evidence type="ECO:0000313" key="6">
    <source>
        <dbReference type="Proteomes" id="UP000253769"/>
    </source>
</evidence>
<reference evidence="5 6" key="1">
    <citation type="submission" date="2018-07" db="EMBL/GenBank/DDBJ databases">
        <title>Motiliproteus coralliicola sp. nov., a bacterium isolated from Coral.</title>
        <authorList>
            <person name="Wang G."/>
        </authorList>
    </citation>
    <scope>NUCLEOTIDE SEQUENCE [LARGE SCALE GENOMIC DNA]</scope>
    <source>
        <strain evidence="5 6">C34</strain>
    </source>
</reference>
<name>A0A369WRE6_9GAMM</name>
<sequence length="562" mass="64486">MNRTKPIQEPTVNAEQLDERLSNRYRVLFTDSKVPMLLIDPSTGSIIDANDCACRYYGYDHRQLTALKISQINQYTAEEVDLEMRRAMAEKRNHFFFVHQLSDGSLRHVEVHSGKVEIDNRDYLFSIIHDITDRHTAEQQLKSLNQDFITLLENTSDFVFYKDKDRRFRFCSQRLAKLTGHNNWKEIIGKTERDIFPEELATNYLSEEPELFKKAEPILDRIEPFLNEKGEKGWVSTSKWPVLNSQGGIDGIFGISRDVTAKQNSEEQLRIAASVFQNVSEGIIVTDTNGIIIETNNAFCSLSGYSREEVINTNPRFLKSGYHDDNFFAQMWHSLKTEGAWKGETWNRRKDGQLFACRTTIKAVTGPDGTVSQYIGVMTDITALLRHHEEVEQMAYYDTLTRLPNRTLLSDRLAQALANGKRNQNTIAICFLDLDNFKPVNDQYGHRAGDLLLVEVANRITECIREHDTVARLGGDEFALVLTQLQSDSDLEQIVKRILSSITQPFKLPNQQQVAVSASIGICLHPDYPQDGDLLLRYADLAMYKAKEMGRNRYYIYREGQI</sequence>
<dbReference type="NCBIfam" id="TIGR00229">
    <property type="entry name" value="sensory_box"/>
    <property type="match status" value="3"/>
</dbReference>
<dbReference type="Pfam" id="PF13426">
    <property type="entry name" value="PAS_9"/>
    <property type="match status" value="2"/>
</dbReference>
<dbReference type="GO" id="GO:0003824">
    <property type="term" value="F:catalytic activity"/>
    <property type="evidence" value="ECO:0007669"/>
    <property type="project" value="UniProtKB-ARBA"/>
</dbReference>
<dbReference type="InterPro" id="IPR013656">
    <property type="entry name" value="PAS_4"/>
</dbReference>
<feature type="domain" description="GGDEF" evidence="4">
    <location>
        <begin position="425"/>
        <end position="559"/>
    </location>
</feature>
<evidence type="ECO:0000259" key="3">
    <source>
        <dbReference type="PROSITE" id="PS50113"/>
    </source>
</evidence>
<dbReference type="SMART" id="SM00267">
    <property type="entry name" value="GGDEF"/>
    <property type="match status" value="1"/>
</dbReference>
<dbReference type="InterPro" id="IPR052163">
    <property type="entry name" value="DGC-Regulatory_Protein"/>
</dbReference>
<dbReference type="InterPro" id="IPR035965">
    <property type="entry name" value="PAS-like_dom_sf"/>
</dbReference>
<dbReference type="InterPro" id="IPR043128">
    <property type="entry name" value="Rev_trsase/Diguanyl_cyclase"/>
</dbReference>
<evidence type="ECO:0000256" key="1">
    <source>
        <dbReference type="ARBA" id="ARBA00001946"/>
    </source>
</evidence>
<dbReference type="CDD" id="cd01949">
    <property type="entry name" value="GGDEF"/>
    <property type="match status" value="1"/>
</dbReference>
<dbReference type="PANTHER" id="PTHR46663">
    <property type="entry name" value="DIGUANYLATE CYCLASE DGCT-RELATED"/>
    <property type="match status" value="1"/>
</dbReference>
<dbReference type="SUPFAM" id="SSF55073">
    <property type="entry name" value="Nucleotide cyclase"/>
    <property type="match status" value="1"/>
</dbReference>
<dbReference type="Gene3D" id="3.30.70.270">
    <property type="match status" value="1"/>
</dbReference>
<evidence type="ECO:0000313" key="5">
    <source>
        <dbReference type="EMBL" id="RDE24111.1"/>
    </source>
</evidence>
<dbReference type="FunFam" id="3.30.70.270:FF:000001">
    <property type="entry name" value="Diguanylate cyclase domain protein"/>
    <property type="match status" value="1"/>
</dbReference>
<dbReference type="SMART" id="SM00091">
    <property type="entry name" value="PAS"/>
    <property type="match status" value="3"/>
</dbReference>